<accession>C7TXY4</accession>
<organism evidence="1">
    <name type="scientific">Schistosoma japonicum</name>
    <name type="common">Blood fluke</name>
    <dbReference type="NCBI Taxonomy" id="6182"/>
    <lineage>
        <taxon>Eukaryota</taxon>
        <taxon>Metazoa</taxon>
        <taxon>Spiralia</taxon>
        <taxon>Lophotrochozoa</taxon>
        <taxon>Platyhelminthes</taxon>
        <taxon>Trematoda</taxon>
        <taxon>Digenea</taxon>
        <taxon>Strigeidida</taxon>
        <taxon>Schistosomatoidea</taxon>
        <taxon>Schistosomatidae</taxon>
        <taxon>Schistosoma</taxon>
    </lineage>
</organism>
<reference evidence="1" key="2">
    <citation type="submission" date="2009-03" db="EMBL/GenBank/DDBJ databases">
        <authorList>
            <person name="Gang L."/>
        </authorList>
    </citation>
    <scope>NUCLEOTIDE SEQUENCE</scope>
    <source>
        <strain evidence="1">Anhui</strain>
    </source>
</reference>
<reference evidence="1" key="1">
    <citation type="journal article" date="2009" name="Nature">
        <title>The Schistosoma japonicum genome reveals features of host-parasite interplay.</title>
        <authorList>
            <person name="Liu F."/>
            <person name="Zhou Y."/>
            <person name="Wang Z.Q."/>
            <person name="Lu G."/>
            <person name="Zheng H."/>
            <person name="Brindley P.J."/>
            <person name="McManus D.P."/>
            <person name="Blair D."/>
            <person name="Zhang Q.H."/>
            <person name="Zhong Y."/>
            <person name="Wang S."/>
            <person name="Han Z.G."/>
            <person name="Chen Z."/>
        </authorList>
    </citation>
    <scope>NUCLEOTIDE SEQUENCE</scope>
    <source>
        <strain evidence="1">Anhui</strain>
    </source>
</reference>
<evidence type="ECO:0000313" key="1">
    <source>
        <dbReference type="EMBL" id="CAX82460.1"/>
    </source>
</evidence>
<sequence length="42" mass="5020">MKIEFWLNLPKSTSLPKIARYLLLLSSEWHETLAMVWKESKT</sequence>
<protein>
    <submittedName>
        <fullName evidence="1">Hypotheticial protein</fullName>
    </submittedName>
</protein>
<dbReference type="AlphaFoldDB" id="C7TXY4"/>
<proteinExistence type="evidence at transcript level"/>
<name>C7TXY4_SCHJA</name>
<dbReference type="EMBL" id="FN326736">
    <property type="protein sequence ID" value="CAX82460.1"/>
    <property type="molecule type" value="mRNA"/>
</dbReference>